<dbReference type="EMBL" id="BIXY01000169">
    <property type="protein sequence ID" value="GCF11903.1"/>
    <property type="molecule type" value="Genomic_DNA"/>
</dbReference>
<proteinExistence type="predicted"/>
<accession>A0A5A5TLD9</accession>
<dbReference type="AlphaFoldDB" id="A0A5A5TLD9"/>
<comment type="caution">
    <text evidence="1">The sequence shown here is derived from an EMBL/GenBank/DDBJ whole genome shotgun (WGS) entry which is preliminary data.</text>
</comment>
<dbReference type="RefSeq" id="WP_149404694.1">
    <property type="nucleotide sequence ID" value="NZ_BIXY01000169.1"/>
</dbReference>
<evidence type="ECO:0000313" key="2">
    <source>
        <dbReference type="Proteomes" id="UP000322530"/>
    </source>
</evidence>
<evidence type="ECO:0000313" key="1">
    <source>
        <dbReference type="EMBL" id="GCF11903.1"/>
    </source>
</evidence>
<sequence length="660" mass="73227">MLHPAATIQISPESAPSTPAWFGEVAAVAQALIYLGRLEAMKERVRFARPRFGLYDTIDFVVVLIGYALSGEPTLKAFYERLLPFATPFMALFGRASLPHCSTLSRFLAALDQSTLEALRALFQEDVLARNPFPSSGGLFDRMEHQWIVIDVDGTRQAARQRALPQLESLPAPHRRFDQVCAPGYQGRKRGEVVRTRTVVLQAHTHQFLGTFGESGNGDYRGELRRAIQVITTYATQLGLPPASILVRLDGLYGDAAPLLDVLSADLGVIARSRAYHLLDLAMVKQTLAGAPVHVSTHPESGMTRTLYDCPAVPLTPTGREVRLVVAAHPVTTSSSPVGVERDGTVYELFVSTLPSPAFTASDVLDLYLHRGSFETVLADEDHEQDSDRWCSHTPNGQEFWQILCQWVWNLRLELGQHLSSSELRTTEFAEACVVESAPAVEPVPPEKPTPQVQYGPPQWARPSFTGGFPGSAFIPQPDGTLRCPADRPLYPQERRSERDGSLRVLYAARIGPCRSCPVRAKCQESSDTIKPRRVSAVFWPLESSRSDGSPMPTDTPASLPLAPVLWKDWPRCHIRRKWLKVIRRETVIFTFDATPALPPITPAVEEILSRARRAHWRLSWEQRLTHNARSSDAPRFSVTLHGLPATFARSFGFDLLATA</sequence>
<keyword evidence="2" id="KW-1185">Reference proteome</keyword>
<protein>
    <submittedName>
        <fullName evidence="1">Uncharacterized protein</fullName>
    </submittedName>
</protein>
<organism evidence="1 2">
    <name type="scientific">Dictyobacter arantiisoli</name>
    <dbReference type="NCBI Taxonomy" id="2014874"/>
    <lineage>
        <taxon>Bacteria</taxon>
        <taxon>Bacillati</taxon>
        <taxon>Chloroflexota</taxon>
        <taxon>Ktedonobacteria</taxon>
        <taxon>Ktedonobacterales</taxon>
        <taxon>Dictyobacteraceae</taxon>
        <taxon>Dictyobacter</taxon>
    </lineage>
</organism>
<dbReference type="Proteomes" id="UP000322530">
    <property type="component" value="Unassembled WGS sequence"/>
</dbReference>
<reference evidence="1 2" key="1">
    <citation type="submission" date="2019-01" db="EMBL/GenBank/DDBJ databases">
        <title>Draft genome sequence of Dictyobacter sp. Uno17.</title>
        <authorList>
            <person name="Wang C.M."/>
            <person name="Zheng Y."/>
            <person name="Sakai Y."/>
            <person name="Abe K."/>
            <person name="Yokota A."/>
            <person name="Yabe S."/>
        </authorList>
    </citation>
    <scope>NUCLEOTIDE SEQUENCE [LARGE SCALE GENOMIC DNA]</scope>
    <source>
        <strain evidence="1 2">Uno17</strain>
    </source>
</reference>
<name>A0A5A5TLD9_9CHLR</name>
<gene>
    <name evidence="1" type="ORF">KDI_54670</name>
</gene>
<dbReference type="OrthoDB" id="150704at2"/>